<gene>
    <name evidence="1" type="ORF">EVAR_75204_1</name>
</gene>
<keyword evidence="2" id="KW-1185">Reference proteome</keyword>
<evidence type="ECO:0008006" key="3">
    <source>
        <dbReference type="Google" id="ProtNLM"/>
    </source>
</evidence>
<organism evidence="1 2">
    <name type="scientific">Eumeta variegata</name>
    <name type="common">Bagworm moth</name>
    <name type="synonym">Eumeta japonica</name>
    <dbReference type="NCBI Taxonomy" id="151549"/>
    <lineage>
        <taxon>Eukaryota</taxon>
        <taxon>Metazoa</taxon>
        <taxon>Ecdysozoa</taxon>
        <taxon>Arthropoda</taxon>
        <taxon>Hexapoda</taxon>
        <taxon>Insecta</taxon>
        <taxon>Pterygota</taxon>
        <taxon>Neoptera</taxon>
        <taxon>Endopterygota</taxon>
        <taxon>Lepidoptera</taxon>
        <taxon>Glossata</taxon>
        <taxon>Ditrysia</taxon>
        <taxon>Tineoidea</taxon>
        <taxon>Psychidae</taxon>
        <taxon>Oiketicinae</taxon>
        <taxon>Eumeta</taxon>
    </lineage>
</organism>
<evidence type="ECO:0000313" key="1">
    <source>
        <dbReference type="EMBL" id="GBP19911.1"/>
    </source>
</evidence>
<name>A0A4C1U0P7_EUMVA</name>
<dbReference type="EMBL" id="BGZK01000112">
    <property type="protein sequence ID" value="GBP19911.1"/>
    <property type="molecule type" value="Genomic_DNA"/>
</dbReference>
<dbReference type="Proteomes" id="UP000299102">
    <property type="component" value="Unassembled WGS sequence"/>
</dbReference>
<reference evidence="1 2" key="1">
    <citation type="journal article" date="2019" name="Commun. Biol.">
        <title>The bagworm genome reveals a unique fibroin gene that provides high tensile strength.</title>
        <authorList>
            <person name="Kono N."/>
            <person name="Nakamura H."/>
            <person name="Ohtoshi R."/>
            <person name="Tomita M."/>
            <person name="Numata K."/>
            <person name="Arakawa K."/>
        </authorList>
    </citation>
    <scope>NUCLEOTIDE SEQUENCE [LARGE SCALE GENOMIC DNA]</scope>
</reference>
<comment type="caution">
    <text evidence="1">The sequence shown here is derived from an EMBL/GenBank/DDBJ whole genome shotgun (WGS) entry which is preliminary data.</text>
</comment>
<sequence length="193" mass="21665">MGKNSAQTLDVKFHPASVPSTNPWGENQPPRAVLEPLKEAIGRTPPALPPAFVITGPTTLFGKDIKIVMSILRTTKSSEISEFAHDLSLYRNAEDQLNVLVKYHLLMLRPRYTCHSFCLSPCHQKLLWSDLDALLALGDTVILFGDFNCKNPRSPSALIKDGPSYQREFQYIQKITSWNRVLTALKENDTLSK</sequence>
<dbReference type="AlphaFoldDB" id="A0A4C1U0P7"/>
<evidence type="ECO:0000313" key="2">
    <source>
        <dbReference type="Proteomes" id="UP000299102"/>
    </source>
</evidence>
<accession>A0A4C1U0P7</accession>
<proteinExistence type="predicted"/>
<protein>
    <recommendedName>
        <fullName evidence="3">Endonuclease/exonuclease/phosphatase domain-containing protein</fullName>
    </recommendedName>
</protein>